<dbReference type="Gene3D" id="1.10.357.10">
    <property type="entry name" value="Tetracycline Repressor, domain 2"/>
    <property type="match status" value="1"/>
</dbReference>
<dbReference type="PROSITE" id="PS50977">
    <property type="entry name" value="HTH_TETR_2"/>
    <property type="match status" value="1"/>
</dbReference>
<dbReference type="GO" id="GO:0006355">
    <property type="term" value="P:regulation of DNA-templated transcription"/>
    <property type="evidence" value="ECO:0007669"/>
    <property type="project" value="UniProtKB-ARBA"/>
</dbReference>
<evidence type="ECO:0000256" key="2">
    <source>
        <dbReference type="PROSITE-ProRule" id="PRU00335"/>
    </source>
</evidence>
<dbReference type="PRINTS" id="PR00455">
    <property type="entry name" value="HTHTETR"/>
</dbReference>
<dbReference type="InterPro" id="IPR050109">
    <property type="entry name" value="HTH-type_TetR-like_transc_reg"/>
</dbReference>
<keyword evidence="5" id="KW-1185">Reference proteome</keyword>
<dbReference type="AlphaFoldDB" id="A0A7W0CIV2"/>
<dbReference type="RefSeq" id="WP_181610624.1">
    <property type="nucleotide sequence ID" value="NZ_BAABAM010000002.1"/>
</dbReference>
<dbReference type="SUPFAM" id="SSF48498">
    <property type="entry name" value="Tetracyclin repressor-like, C-terminal domain"/>
    <property type="match status" value="1"/>
</dbReference>
<keyword evidence="1 2" id="KW-0238">DNA-binding</keyword>
<evidence type="ECO:0000313" key="5">
    <source>
        <dbReference type="Proteomes" id="UP000530928"/>
    </source>
</evidence>
<dbReference type="SUPFAM" id="SSF46689">
    <property type="entry name" value="Homeodomain-like"/>
    <property type="match status" value="1"/>
</dbReference>
<dbReference type="InterPro" id="IPR001647">
    <property type="entry name" value="HTH_TetR"/>
</dbReference>
<feature type="domain" description="HTH tetR-type" evidence="3">
    <location>
        <begin position="6"/>
        <end position="66"/>
    </location>
</feature>
<dbReference type="Proteomes" id="UP000530928">
    <property type="component" value="Unassembled WGS sequence"/>
</dbReference>
<protein>
    <submittedName>
        <fullName evidence="4">AcrR family transcriptional regulator</fullName>
    </submittedName>
</protein>
<comment type="caution">
    <text evidence="4">The sequence shown here is derived from an EMBL/GenBank/DDBJ whole genome shotgun (WGS) entry which is preliminary data.</text>
</comment>
<reference evidence="4 5" key="1">
    <citation type="submission" date="2020-07" db="EMBL/GenBank/DDBJ databases">
        <title>Genomic Encyclopedia of Type Strains, Phase IV (KMG-IV): sequencing the most valuable type-strain genomes for metagenomic binning, comparative biology and taxonomic classification.</title>
        <authorList>
            <person name="Goeker M."/>
        </authorList>
    </citation>
    <scope>NUCLEOTIDE SEQUENCE [LARGE SCALE GENOMIC DNA]</scope>
    <source>
        <strain evidence="4 5">DSM 45533</strain>
    </source>
</reference>
<dbReference type="PANTHER" id="PTHR30328:SF54">
    <property type="entry name" value="HTH-TYPE TRANSCRIPTIONAL REPRESSOR SCO4008"/>
    <property type="match status" value="1"/>
</dbReference>
<dbReference type="InterPro" id="IPR009057">
    <property type="entry name" value="Homeodomain-like_sf"/>
</dbReference>
<organism evidence="4 5">
    <name type="scientific">Nonomuraea soli</name>
    <dbReference type="NCBI Taxonomy" id="1032476"/>
    <lineage>
        <taxon>Bacteria</taxon>
        <taxon>Bacillati</taxon>
        <taxon>Actinomycetota</taxon>
        <taxon>Actinomycetes</taxon>
        <taxon>Streptosporangiales</taxon>
        <taxon>Streptosporangiaceae</taxon>
        <taxon>Nonomuraea</taxon>
    </lineage>
</organism>
<dbReference type="GO" id="GO:0003677">
    <property type="term" value="F:DNA binding"/>
    <property type="evidence" value="ECO:0007669"/>
    <property type="project" value="UniProtKB-UniRule"/>
</dbReference>
<evidence type="ECO:0000259" key="3">
    <source>
        <dbReference type="PROSITE" id="PS50977"/>
    </source>
</evidence>
<dbReference type="InterPro" id="IPR041467">
    <property type="entry name" value="Sco4008_C"/>
</dbReference>
<gene>
    <name evidence="4" type="ORF">HNR30_003210</name>
</gene>
<name>A0A7W0CIV2_9ACTN</name>
<dbReference type="Pfam" id="PF00440">
    <property type="entry name" value="TetR_N"/>
    <property type="match status" value="1"/>
</dbReference>
<evidence type="ECO:0000313" key="4">
    <source>
        <dbReference type="EMBL" id="MBA2891869.1"/>
    </source>
</evidence>
<dbReference type="InterPro" id="IPR036271">
    <property type="entry name" value="Tet_transcr_reg_TetR-rel_C_sf"/>
</dbReference>
<dbReference type="EMBL" id="JACDUR010000003">
    <property type="protein sequence ID" value="MBA2891869.1"/>
    <property type="molecule type" value="Genomic_DNA"/>
</dbReference>
<accession>A0A7W0CIV2</accession>
<dbReference type="PANTHER" id="PTHR30328">
    <property type="entry name" value="TRANSCRIPTIONAL REPRESSOR"/>
    <property type="match status" value="1"/>
</dbReference>
<feature type="DNA-binding region" description="H-T-H motif" evidence="2">
    <location>
        <begin position="29"/>
        <end position="48"/>
    </location>
</feature>
<sequence>MAWDTERTRRLLLEAAVEEFAEHGPEGARVAKIAARAGVNKERIYQYFGDKQGLFAAVLTDELAKLAAAIPLPADQTPDLVEHAGQLYDYHRAHPHFLRLLYWEGLQRDATVQAGPERAGHYADKVASIAEAQRRGEVTGEIAPEFLLYSVAALAAWWFASPHVTRMILGPAADDPQAQRVALVTLVDRIQRNKPDH</sequence>
<evidence type="ECO:0000256" key="1">
    <source>
        <dbReference type="ARBA" id="ARBA00023125"/>
    </source>
</evidence>
<dbReference type="Pfam" id="PF17926">
    <property type="entry name" value="TetR_C_21"/>
    <property type="match status" value="1"/>
</dbReference>
<proteinExistence type="predicted"/>